<feature type="domain" description="Flavin reductase like" evidence="3">
    <location>
        <begin position="126"/>
        <end position="273"/>
    </location>
</feature>
<dbReference type="SMART" id="SM00903">
    <property type="entry name" value="Flavin_Reduct"/>
    <property type="match status" value="1"/>
</dbReference>
<dbReference type="Pfam" id="PF01613">
    <property type="entry name" value="Flavin_Reduct"/>
    <property type="match status" value="1"/>
</dbReference>
<evidence type="ECO:0000313" key="5">
    <source>
        <dbReference type="Proteomes" id="UP000744769"/>
    </source>
</evidence>
<dbReference type="InterPro" id="IPR002563">
    <property type="entry name" value="Flavin_Rdtase-like_dom"/>
</dbReference>
<evidence type="ECO:0000256" key="2">
    <source>
        <dbReference type="SAM" id="MobiDB-lite"/>
    </source>
</evidence>
<dbReference type="InterPro" id="IPR012349">
    <property type="entry name" value="Split_barrel_FMN-bd"/>
</dbReference>
<dbReference type="PANTHER" id="PTHR30466:SF1">
    <property type="entry name" value="FMN REDUCTASE (NADH) RUTF"/>
    <property type="match status" value="1"/>
</dbReference>
<sequence>MPDHPGAAVVGAAAAQVGAGHRARGCGCAAARPGRGIPSLGRGRRPGDDHRGLTARGRRARRRPALSPHTGAGAPGLVHVVRRPGPATARPRRFRARRSGHRTADRRRRGRRPAVTVDPNDYRRVVGRLATGVSIVTTTAGEIDHAMTANSIISVSLEPVLMLVSVEREARFHDAVIDAGVWGVSILRAEARPAAAWLATRGRPLHGQLDRIAHHRGETGVALVDDALATLECRTVDTHVAGDHTLVIGAVLSMDTSDRAGDALVYYRGQFGTVS</sequence>
<comment type="caution">
    <text evidence="4">The sequence shown here is derived from an EMBL/GenBank/DDBJ whole genome shotgun (WGS) entry which is preliminary data.</text>
</comment>
<dbReference type="PANTHER" id="PTHR30466">
    <property type="entry name" value="FLAVIN REDUCTASE"/>
    <property type="match status" value="1"/>
</dbReference>
<feature type="region of interest" description="Disordered" evidence="2">
    <location>
        <begin position="35"/>
        <end position="113"/>
    </location>
</feature>
<accession>A0A967B0D0</accession>
<gene>
    <name evidence="4" type="ORF">G9U51_04695</name>
</gene>
<dbReference type="EMBL" id="JAAOIV010000003">
    <property type="protein sequence ID" value="NHN55085.1"/>
    <property type="molecule type" value="Genomic_DNA"/>
</dbReference>
<dbReference type="InterPro" id="IPR050268">
    <property type="entry name" value="NADH-dep_flavin_reductase"/>
</dbReference>
<dbReference type="Gene3D" id="2.30.110.10">
    <property type="entry name" value="Electron Transport, Fmn-binding Protein, Chain A"/>
    <property type="match status" value="1"/>
</dbReference>
<dbReference type="SUPFAM" id="SSF50475">
    <property type="entry name" value="FMN-binding split barrel"/>
    <property type="match status" value="1"/>
</dbReference>
<evidence type="ECO:0000259" key="3">
    <source>
        <dbReference type="SMART" id="SM00903"/>
    </source>
</evidence>
<dbReference type="AlphaFoldDB" id="A0A967B0D0"/>
<feature type="compositionally biased region" description="Basic residues" evidence="2">
    <location>
        <begin position="90"/>
        <end position="112"/>
    </location>
</feature>
<keyword evidence="5" id="KW-1185">Reference proteome</keyword>
<reference evidence="4" key="1">
    <citation type="submission" date="2020-03" db="EMBL/GenBank/DDBJ databases">
        <title>Draft sequencing of Calidifontibacter sp. DB0510.</title>
        <authorList>
            <person name="Kim D.-U."/>
        </authorList>
    </citation>
    <scope>NUCLEOTIDE SEQUENCE</scope>
    <source>
        <strain evidence="4">DB0510</strain>
    </source>
</reference>
<name>A0A967B0D0_9MICO</name>
<keyword evidence="1" id="KW-0560">Oxidoreductase</keyword>
<dbReference type="Proteomes" id="UP000744769">
    <property type="component" value="Unassembled WGS sequence"/>
</dbReference>
<dbReference type="GO" id="GO:0042602">
    <property type="term" value="F:riboflavin reductase (NADPH) activity"/>
    <property type="evidence" value="ECO:0007669"/>
    <property type="project" value="TreeGrafter"/>
</dbReference>
<protein>
    <submittedName>
        <fullName evidence="4">Flavin reductase</fullName>
    </submittedName>
</protein>
<evidence type="ECO:0000313" key="4">
    <source>
        <dbReference type="EMBL" id="NHN55085.1"/>
    </source>
</evidence>
<organism evidence="4 5">
    <name type="scientific">Metallococcus carri</name>
    <dbReference type="NCBI Taxonomy" id="1656884"/>
    <lineage>
        <taxon>Bacteria</taxon>
        <taxon>Bacillati</taxon>
        <taxon>Actinomycetota</taxon>
        <taxon>Actinomycetes</taxon>
        <taxon>Micrococcales</taxon>
        <taxon>Dermacoccaceae</taxon>
        <taxon>Metallococcus</taxon>
    </lineage>
</organism>
<proteinExistence type="predicted"/>
<evidence type="ECO:0000256" key="1">
    <source>
        <dbReference type="ARBA" id="ARBA00023002"/>
    </source>
</evidence>
<dbReference type="GO" id="GO:0010181">
    <property type="term" value="F:FMN binding"/>
    <property type="evidence" value="ECO:0007669"/>
    <property type="project" value="InterPro"/>
</dbReference>